<dbReference type="VEuPathDB" id="ToxoDB:TGP89_221850B"/>
<dbReference type="Proteomes" id="UP000028828">
    <property type="component" value="Unassembled WGS sequence"/>
</dbReference>
<feature type="non-terminal residue" evidence="1">
    <location>
        <position position="1"/>
    </location>
</feature>
<gene>
    <name evidence="1" type="ORF">TGP89_221850B</name>
</gene>
<dbReference type="AlphaFoldDB" id="A0A086JW28"/>
<dbReference type="EMBL" id="AEYI02001525">
    <property type="protein sequence ID" value="KFG36346.1"/>
    <property type="molecule type" value="Genomic_DNA"/>
</dbReference>
<comment type="caution">
    <text evidence="1">The sequence shown here is derived from an EMBL/GenBank/DDBJ whole genome shotgun (WGS) entry which is preliminary data.</text>
</comment>
<accession>A0A086JW28</accession>
<evidence type="ECO:0000313" key="2">
    <source>
        <dbReference type="Proteomes" id="UP000028828"/>
    </source>
</evidence>
<evidence type="ECO:0000313" key="1">
    <source>
        <dbReference type="EMBL" id="KFG36346.1"/>
    </source>
</evidence>
<organism evidence="1 2">
    <name type="scientific">Toxoplasma gondii p89</name>
    <dbReference type="NCBI Taxonomy" id="943119"/>
    <lineage>
        <taxon>Eukaryota</taxon>
        <taxon>Sar</taxon>
        <taxon>Alveolata</taxon>
        <taxon>Apicomplexa</taxon>
        <taxon>Conoidasida</taxon>
        <taxon>Coccidia</taxon>
        <taxon>Eucoccidiorida</taxon>
        <taxon>Eimeriorina</taxon>
        <taxon>Sarcocystidae</taxon>
        <taxon>Toxoplasma</taxon>
    </lineage>
</organism>
<proteinExistence type="predicted"/>
<sequence>SVVFRNPDDDDENEAA</sequence>
<reference evidence="1 2" key="1">
    <citation type="submission" date="2014-03" db="EMBL/GenBank/DDBJ databases">
        <authorList>
            <person name="Sibley D."/>
            <person name="Venepally P."/>
            <person name="Karamycheva S."/>
            <person name="Hadjithomas M."/>
            <person name="Khan A."/>
            <person name="Brunk B."/>
            <person name="Roos D."/>
            <person name="Caler E."/>
            <person name="Lorenzi H."/>
        </authorList>
    </citation>
    <scope>NUCLEOTIDE SEQUENCE [LARGE SCALE GENOMIC DNA]</scope>
    <source>
        <strain evidence="2">p89</strain>
    </source>
</reference>
<protein>
    <submittedName>
        <fullName evidence="1">Putative prohibitin family protein</fullName>
    </submittedName>
</protein>
<name>A0A086JW28_TOXGO</name>